<accession>A0ABY6UGB1</accession>
<evidence type="ECO:0000313" key="2">
    <source>
        <dbReference type="EMBL" id="VUC29813.1"/>
    </source>
</evidence>
<gene>
    <name evidence="2" type="ORF">CLO192961_LOCUS268172</name>
</gene>
<reference evidence="2 3" key="1">
    <citation type="submission" date="2019-06" db="EMBL/GenBank/DDBJ databases">
        <authorList>
            <person name="Broberg M."/>
        </authorList>
    </citation>
    <scope>NUCLEOTIDE SEQUENCE [LARGE SCALE GENOMIC DNA]</scope>
</reference>
<name>A0ABY6UGB1_BIOOC</name>
<dbReference type="EMBL" id="CABFNS010000810">
    <property type="protein sequence ID" value="VUC29813.1"/>
    <property type="molecule type" value="Genomic_DNA"/>
</dbReference>
<evidence type="ECO:0000256" key="1">
    <source>
        <dbReference type="SAM" id="MobiDB-lite"/>
    </source>
</evidence>
<feature type="compositionally biased region" description="Low complexity" evidence="1">
    <location>
        <begin position="519"/>
        <end position="545"/>
    </location>
</feature>
<sequence length="573" mass="58534">MQLGLAWLKRTACGLSCLASHLIGKPLRCQWPAIELGWLDLKIKQLSSPVLRHDSLSLIQSQKPADIFSFQATFSPVTTGSIGQTQKSNKHAFLGRSHPGTCHQRQSPANAAHQCSSGTNICSSSTDICCSGPLECTPSFKCSPSFECSSSFERSSSFKCTRGFKCRSALKRSTAIQCSGILCRCTQRGSFGERSSKSIFRCRSFVSGTGIFFRGGTHFGRRTNLTSGHLWCASNICGNSTILTTTSHLTSTSVFTSTPILASTSILTSTSVFPSSAILTSFTILTTASILPGTSHLPTNGSSSASRASGSGTTLATATSGGSQTAGGTSASRTGSAATTTTTSSATAEVSSAKLDSATVGQNAAVTQVAGKPAVVMAAPANGKSSFTVEAKQPDDVKPGESIRVLATVIVGPSGSSKRSFLGRRQNGGTCQLQMQIDGQSVYDAQVSATSSGGATMDIATNGAQAATDMPKINVSQICGSTPVEVTVTNMFVTGVNGGVMNPDVGPSSTGSGGGNNGGSSTTGTTGSSTTSTQSATGTGGSNNNNAGYSALDASWSSIWALYLMVPAVVLAV</sequence>
<comment type="caution">
    <text evidence="2">The sequence shown here is derived from an EMBL/GenBank/DDBJ whole genome shotgun (WGS) entry which is preliminary data.</text>
</comment>
<feature type="compositionally biased region" description="Low complexity" evidence="1">
    <location>
        <begin position="301"/>
        <end position="348"/>
    </location>
</feature>
<organism evidence="2 3">
    <name type="scientific">Bionectria ochroleuca</name>
    <name type="common">Gliocladium roseum</name>
    <dbReference type="NCBI Taxonomy" id="29856"/>
    <lineage>
        <taxon>Eukaryota</taxon>
        <taxon>Fungi</taxon>
        <taxon>Dikarya</taxon>
        <taxon>Ascomycota</taxon>
        <taxon>Pezizomycotina</taxon>
        <taxon>Sordariomycetes</taxon>
        <taxon>Hypocreomycetidae</taxon>
        <taxon>Hypocreales</taxon>
        <taxon>Bionectriaceae</taxon>
        <taxon>Clonostachys</taxon>
    </lineage>
</organism>
<dbReference type="Proteomes" id="UP000766486">
    <property type="component" value="Unassembled WGS sequence"/>
</dbReference>
<keyword evidence="3" id="KW-1185">Reference proteome</keyword>
<protein>
    <submittedName>
        <fullName evidence="2">Uncharacterized protein</fullName>
    </submittedName>
</protein>
<feature type="region of interest" description="Disordered" evidence="1">
    <location>
        <begin position="299"/>
        <end position="354"/>
    </location>
</feature>
<proteinExistence type="predicted"/>
<feature type="region of interest" description="Disordered" evidence="1">
    <location>
        <begin position="502"/>
        <end position="545"/>
    </location>
</feature>
<evidence type="ECO:0000313" key="3">
    <source>
        <dbReference type="Proteomes" id="UP000766486"/>
    </source>
</evidence>